<evidence type="ECO:0000313" key="6">
    <source>
        <dbReference type="Proteomes" id="UP000192660"/>
    </source>
</evidence>
<dbReference type="CDD" id="cd03884">
    <property type="entry name" value="M20_bAS"/>
    <property type="match status" value="1"/>
</dbReference>
<dbReference type="GO" id="GO:0046872">
    <property type="term" value="F:metal ion binding"/>
    <property type="evidence" value="ECO:0007669"/>
    <property type="project" value="UniProtKB-KW"/>
</dbReference>
<reference evidence="6" key="1">
    <citation type="submission" date="2017-04" db="EMBL/GenBank/DDBJ databases">
        <authorList>
            <person name="Varghese N."/>
            <person name="Submissions S."/>
        </authorList>
    </citation>
    <scope>NUCLEOTIDE SEQUENCE [LARGE SCALE GENOMIC DNA]</scope>
    <source>
        <strain evidence="6">DSM 9293</strain>
    </source>
</reference>
<keyword evidence="3" id="KW-0479">Metal-binding</keyword>
<dbReference type="PIRSF" id="PIRSF001235">
    <property type="entry name" value="Amidase_carbamoylase"/>
    <property type="match status" value="1"/>
</dbReference>
<dbReference type="Gene3D" id="3.40.630.10">
    <property type="entry name" value="Zn peptidases"/>
    <property type="match status" value="1"/>
</dbReference>
<accession>A0A1W1WHX4</accession>
<dbReference type="NCBIfam" id="TIGR01879">
    <property type="entry name" value="hydantase"/>
    <property type="match status" value="1"/>
</dbReference>
<dbReference type="PANTHER" id="PTHR32494">
    <property type="entry name" value="ALLANTOATE DEIMINASE-RELATED"/>
    <property type="match status" value="1"/>
</dbReference>
<comment type="cofactor">
    <cofactor evidence="3">
        <name>Zn(2+)</name>
        <dbReference type="ChEBI" id="CHEBI:29105"/>
    </cofactor>
    <text evidence="3">Binds 2 Zn(2+) ions per subunit.</text>
</comment>
<dbReference type="Gene3D" id="3.30.70.360">
    <property type="match status" value="1"/>
</dbReference>
<evidence type="ECO:0000313" key="5">
    <source>
        <dbReference type="EMBL" id="SMC05749.1"/>
    </source>
</evidence>
<protein>
    <submittedName>
        <fullName evidence="5">N-carbamoyl-L-amino-acid hydrolase</fullName>
    </submittedName>
</protein>
<feature type="binding site" evidence="4">
    <location>
        <position position="287"/>
    </location>
    <ligand>
        <name>allantoate</name>
        <dbReference type="ChEBI" id="CHEBI:17536"/>
    </ligand>
</feature>
<feature type="binding site" evidence="3">
    <location>
        <position position="189"/>
    </location>
    <ligand>
        <name>Zn(2+)</name>
        <dbReference type="ChEBI" id="CHEBI:29105"/>
        <label>1</label>
    </ligand>
</feature>
<dbReference type="Proteomes" id="UP000192660">
    <property type="component" value="Unassembled WGS sequence"/>
</dbReference>
<keyword evidence="6" id="KW-1185">Reference proteome</keyword>
<keyword evidence="3" id="KW-0862">Zinc</keyword>
<dbReference type="OrthoDB" id="9808195at2"/>
<dbReference type="GO" id="GO:0016813">
    <property type="term" value="F:hydrolase activity, acting on carbon-nitrogen (but not peptide) bonds, in linear amidines"/>
    <property type="evidence" value="ECO:0007669"/>
    <property type="project" value="InterPro"/>
</dbReference>
<feature type="binding site" evidence="3">
    <location>
        <position position="80"/>
    </location>
    <ligand>
        <name>Zn(2+)</name>
        <dbReference type="ChEBI" id="CHEBI:29105"/>
        <label>1</label>
    </ligand>
</feature>
<dbReference type="SUPFAM" id="SSF53187">
    <property type="entry name" value="Zn-dependent exopeptidases"/>
    <property type="match status" value="1"/>
</dbReference>
<feature type="binding site" evidence="3">
    <location>
        <position position="91"/>
    </location>
    <ligand>
        <name>Zn(2+)</name>
        <dbReference type="ChEBI" id="CHEBI:29105"/>
        <label>2</label>
    </ligand>
</feature>
<evidence type="ECO:0000256" key="3">
    <source>
        <dbReference type="PIRSR" id="PIRSR001235-1"/>
    </source>
</evidence>
<dbReference type="Pfam" id="PF01546">
    <property type="entry name" value="Peptidase_M20"/>
    <property type="match status" value="1"/>
</dbReference>
<sequence length="424" mass="46034">MPDILASSRLQRRLDALAAIGRDDTGGITRPFGSAAERAARQWFLGEAEKAGLVTRTDPAGNLWALFPGASLDIVAVGSHLDTVVHGGAYDGALGVLLGLEALQTLQEEGYRPHHTLAVLALTGEEPNPFRLSTLGSRLLTGILSWDTVLEVTDETGYSVREALHQAGAPALHDPGVHMPHLKGFFEPHIEQGPRLHEAGLPVGVVSTITGITRQLITLTGEQNHAGTTPYVARRDAVQGFAQAMVLFQELSQQFVDRAVGTVGYVRVFPNSINIVPSRVEFMVEWRAPQLEILAEVTSTFWQRLQALGSRLHLSLTREIILDQAPSPMDEAVQALLHGVIEEMGVPHPTMVSWAGHDAAHLAKRVPTGMLFVRSNGYSHCPDESANTEDIMLAAEIVRRALMRWDAVASRNAYPLFSKDVTGC</sequence>
<dbReference type="InterPro" id="IPR010158">
    <property type="entry name" value="Amidase_Cbmase"/>
</dbReference>
<feature type="binding site" evidence="4">
    <location>
        <position position="214"/>
    </location>
    <ligand>
        <name>allantoate</name>
        <dbReference type="ChEBI" id="CHEBI:17536"/>
    </ligand>
</feature>
<dbReference type="InterPro" id="IPR036264">
    <property type="entry name" value="Bact_exopeptidase_dim_dom"/>
</dbReference>
<feature type="binding site" evidence="3">
    <location>
        <position position="91"/>
    </location>
    <ligand>
        <name>Zn(2+)</name>
        <dbReference type="ChEBI" id="CHEBI:29105"/>
        <label>1</label>
    </ligand>
</feature>
<dbReference type="RefSeq" id="WP_020373594.1">
    <property type="nucleotide sequence ID" value="NZ_FWWY01000001.1"/>
</dbReference>
<name>A0A1W1WHX4_SULTA</name>
<comment type="similarity">
    <text evidence="1">Belongs to the peptidase M20 family.</text>
</comment>
<evidence type="ECO:0000256" key="2">
    <source>
        <dbReference type="ARBA" id="ARBA00022801"/>
    </source>
</evidence>
<evidence type="ECO:0000256" key="4">
    <source>
        <dbReference type="PIRSR" id="PIRSR001235-2"/>
    </source>
</evidence>
<keyword evidence="2 5" id="KW-0378">Hydrolase</keyword>
<dbReference type="EMBL" id="FWWY01000001">
    <property type="protein sequence ID" value="SMC05749.1"/>
    <property type="molecule type" value="Genomic_DNA"/>
</dbReference>
<feature type="binding site" evidence="4">
    <location>
        <position position="274"/>
    </location>
    <ligand>
        <name>allantoate</name>
        <dbReference type="ChEBI" id="CHEBI:17536"/>
    </ligand>
</feature>
<organism evidence="5 6">
    <name type="scientific">Sulfobacillus thermosulfidooxidans (strain DSM 9293 / VKM B-1269 / AT-1)</name>
    <dbReference type="NCBI Taxonomy" id="929705"/>
    <lineage>
        <taxon>Bacteria</taxon>
        <taxon>Bacillati</taxon>
        <taxon>Bacillota</taxon>
        <taxon>Clostridia</taxon>
        <taxon>Eubacteriales</taxon>
        <taxon>Clostridiales Family XVII. Incertae Sedis</taxon>
        <taxon>Sulfobacillus</taxon>
    </lineage>
</organism>
<gene>
    <name evidence="5" type="ORF">SAMN00768000_2426</name>
</gene>
<evidence type="ECO:0000256" key="1">
    <source>
        <dbReference type="ARBA" id="ARBA00006153"/>
    </source>
</evidence>
<feature type="binding site" evidence="3">
    <location>
        <position position="126"/>
    </location>
    <ligand>
        <name>Zn(2+)</name>
        <dbReference type="ChEBI" id="CHEBI:29105"/>
        <label>2</label>
    </ligand>
</feature>
<dbReference type="PANTHER" id="PTHR32494:SF5">
    <property type="entry name" value="ALLANTOATE AMIDOHYDROLASE"/>
    <property type="match status" value="1"/>
</dbReference>
<dbReference type="InterPro" id="IPR002933">
    <property type="entry name" value="Peptidase_M20"/>
</dbReference>
<dbReference type="SUPFAM" id="SSF55031">
    <property type="entry name" value="Bacterial exopeptidase dimerisation domain"/>
    <property type="match status" value="1"/>
</dbReference>
<feature type="binding site" evidence="3">
    <location>
        <position position="380"/>
    </location>
    <ligand>
        <name>Zn(2+)</name>
        <dbReference type="ChEBI" id="CHEBI:29105"/>
        <label>2</label>
    </ligand>
</feature>
<proteinExistence type="inferred from homology"/>
<dbReference type="AlphaFoldDB" id="A0A1W1WHX4"/>